<dbReference type="CDD" id="cd00211">
    <property type="entry name" value="PTS_IIA_fru"/>
    <property type="match status" value="1"/>
</dbReference>
<dbReference type="GO" id="GO:0016020">
    <property type="term" value="C:membrane"/>
    <property type="evidence" value="ECO:0007669"/>
    <property type="project" value="InterPro"/>
</dbReference>
<evidence type="ECO:0000256" key="1">
    <source>
        <dbReference type="ARBA" id="ARBA00004496"/>
    </source>
</evidence>
<keyword evidence="2" id="KW-0813">Transport</keyword>
<dbReference type="InterPro" id="IPR051541">
    <property type="entry name" value="PTS_SugarTrans_NitroReg"/>
</dbReference>
<protein>
    <submittedName>
        <fullName evidence="8">PTS system, fructose-specific IIA component</fullName>
    </submittedName>
</protein>
<dbReference type="NCBIfam" id="TIGR00848">
    <property type="entry name" value="fruA"/>
    <property type="match status" value="1"/>
</dbReference>
<gene>
    <name evidence="8" type="ORF">OZSIB_0276</name>
</gene>
<dbReference type="InterPro" id="IPR002178">
    <property type="entry name" value="PTS_EIIA_type-2_dom"/>
</dbReference>
<dbReference type="Gene3D" id="3.40.930.10">
    <property type="entry name" value="Mannitol-specific EII, Chain A"/>
    <property type="match status" value="1"/>
</dbReference>
<comment type="caution">
    <text evidence="8">The sequence shown here is derived from an EMBL/GenBank/DDBJ whole genome shotgun (WGS) entry which is preliminary data.</text>
</comment>
<dbReference type="PROSITE" id="PS00372">
    <property type="entry name" value="PTS_EIIA_TYPE_2_HIS"/>
    <property type="match status" value="1"/>
</dbReference>
<dbReference type="InterPro" id="IPR004715">
    <property type="entry name" value="PTS_IIA_fruc"/>
</dbReference>
<accession>A0A367ZP48</accession>
<evidence type="ECO:0000256" key="6">
    <source>
        <dbReference type="ARBA" id="ARBA00022683"/>
    </source>
</evidence>
<evidence type="ECO:0000256" key="3">
    <source>
        <dbReference type="ARBA" id="ARBA00022553"/>
    </source>
</evidence>
<evidence type="ECO:0000256" key="2">
    <source>
        <dbReference type="ARBA" id="ARBA00022448"/>
    </source>
</evidence>
<keyword evidence="6" id="KW-0598">Phosphotransferase system</keyword>
<feature type="domain" description="PTS EIIA type-2" evidence="7">
    <location>
        <begin position="5"/>
        <end position="149"/>
    </location>
</feature>
<organism evidence="8 9">
    <name type="scientific">Candidatus Ozemobacter sibiricus</name>
    <dbReference type="NCBI Taxonomy" id="2268124"/>
    <lineage>
        <taxon>Bacteria</taxon>
        <taxon>Candidatus Ozemobacteria</taxon>
        <taxon>Candidatus Ozemobacterales</taxon>
        <taxon>Candidatus Ozemobacteraceae</taxon>
        <taxon>Candidatus Ozemobacter</taxon>
    </lineage>
</organism>
<dbReference type="EMBL" id="QOQW01000015">
    <property type="protein sequence ID" value="RCK79162.1"/>
    <property type="molecule type" value="Genomic_DNA"/>
</dbReference>
<reference evidence="8 9" key="1">
    <citation type="submission" date="2018-05" db="EMBL/GenBank/DDBJ databases">
        <title>A metagenomic window into the 2 km-deep terrestrial subsurface aquifer revealed taxonomically and functionally diverse microbial community comprising novel uncultured bacterial lineages.</title>
        <authorList>
            <person name="Kadnikov V.V."/>
            <person name="Mardanov A.V."/>
            <person name="Beletsky A.V."/>
            <person name="Banks D."/>
            <person name="Pimenov N.V."/>
            <person name="Frank Y.A."/>
            <person name="Karnachuk O.V."/>
            <person name="Ravin N.V."/>
        </authorList>
    </citation>
    <scope>NUCLEOTIDE SEQUENCE [LARGE SCALE GENOMIC DNA]</scope>
    <source>
        <strain evidence="8">BY5</strain>
    </source>
</reference>
<dbReference type="GO" id="GO:0005737">
    <property type="term" value="C:cytoplasm"/>
    <property type="evidence" value="ECO:0007669"/>
    <property type="project" value="UniProtKB-SubCell"/>
</dbReference>
<comment type="subcellular location">
    <subcellularLocation>
        <location evidence="1">Cytoplasm</location>
    </subcellularLocation>
</comment>
<dbReference type="FunFam" id="3.40.930.10:FF:000009">
    <property type="entry name" value="PTS system, fructose specific IIABC component"/>
    <property type="match status" value="1"/>
</dbReference>
<name>A0A367ZP48_9BACT</name>
<evidence type="ECO:0000256" key="4">
    <source>
        <dbReference type="ARBA" id="ARBA00022597"/>
    </source>
</evidence>
<dbReference type="GO" id="GO:0009401">
    <property type="term" value="P:phosphoenolpyruvate-dependent sugar phosphotransferase system"/>
    <property type="evidence" value="ECO:0007669"/>
    <property type="project" value="UniProtKB-KW"/>
</dbReference>
<dbReference type="PROSITE" id="PS51094">
    <property type="entry name" value="PTS_EIIA_TYPE_2"/>
    <property type="match status" value="1"/>
</dbReference>
<evidence type="ECO:0000313" key="9">
    <source>
        <dbReference type="Proteomes" id="UP000252355"/>
    </source>
</evidence>
<dbReference type="PANTHER" id="PTHR47738">
    <property type="entry name" value="PTS SYSTEM FRUCTOSE-LIKE EIIA COMPONENT-RELATED"/>
    <property type="match status" value="1"/>
</dbReference>
<keyword evidence="3" id="KW-0597">Phosphoprotein</keyword>
<evidence type="ECO:0000256" key="5">
    <source>
        <dbReference type="ARBA" id="ARBA00022679"/>
    </source>
</evidence>
<evidence type="ECO:0000313" key="8">
    <source>
        <dbReference type="EMBL" id="RCK79162.1"/>
    </source>
</evidence>
<dbReference type="InterPro" id="IPR016152">
    <property type="entry name" value="PTrfase/Anion_transptr"/>
</dbReference>
<evidence type="ECO:0000259" key="7">
    <source>
        <dbReference type="PROSITE" id="PS51094"/>
    </source>
</evidence>
<dbReference type="SUPFAM" id="SSF55804">
    <property type="entry name" value="Phoshotransferase/anion transport protein"/>
    <property type="match status" value="1"/>
</dbReference>
<keyword evidence="5" id="KW-0808">Transferase</keyword>
<dbReference type="Proteomes" id="UP000252355">
    <property type="component" value="Unassembled WGS sequence"/>
</dbReference>
<dbReference type="AlphaFoldDB" id="A0A367ZP48"/>
<keyword evidence="4" id="KW-0762">Sugar transport</keyword>
<dbReference type="GO" id="GO:0008982">
    <property type="term" value="F:protein-N(PI)-phosphohistidine-sugar phosphotransferase activity"/>
    <property type="evidence" value="ECO:0007669"/>
    <property type="project" value="InterPro"/>
</dbReference>
<sequence length="150" mass="16320">MQLADVLKENLVFLDFKAENKDEAIDQFVKAFEKAGMVDDAAALKNALHEREKLGTTGVGGGIAIPHARANTIKDLTVAFFRSKEGVNFGAIDGKPVHLIFVLLAPLSSGGPYLKLLAKISKLLRSDEFRGDLMEAPDAQTVLQIIQENE</sequence>
<dbReference type="Pfam" id="PF00359">
    <property type="entry name" value="PTS_EIIA_2"/>
    <property type="match status" value="1"/>
</dbReference>
<proteinExistence type="predicted"/>